<evidence type="ECO:0000256" key="2">
    <source>
        <dbReference type="ARBA" id="ARBA00022448"/>
    </source>
</evidence>
<keyword evidence="6 7" id="KW-0066">ATP synthesis</keyword>
<dbReference type="GO" id="GO:0045259">
    <property type="term" value="C:proton-transporting ATP synthase complex"/>
    <property type="evidence" value="ECO:0007669"/>
    <property type="project" value="UniProtKB-KW"/>
</dbReference>
<dbReference type="Pfam" id="PF00213">
    <property type="entry name" value="OSCP"/>
    <property type="match status" value="1"/>
</dbReference>
<name>A0A7T5R420_9BACT</name>
<sequence length="186" mass="20277">MANTQSGLMARRYATALLDMAMDARALEGVEKDLREFSAMLVSSPDLQALVRNPLIGRSQQRQAVTAVAEKAQFNKLTISFLGLLAQNRRLSAVSAVIDAFRRESAARRGEVEAHVQTAYALTPAQTDALQKELSRALGSHVSLNVEVARDLLGGMIVTVGSRMIDDSLKRKLERLKRTLSASRAA</sequence>
<dbReference type="Proteomes" id="UP000595362">
    <property type="component" value="Chromosome"/>
</dbReference>
<dbReference type="NCBIfam" id="TIGR01145">
    <property type="entry name" value="ATP_synt_delta"/>
    <property type="match status" value="1"/>
</dbReference>
<dbReference type="InterPro" id="IPR000711">
    <property type="entry name" value="ATPase_OSCP/dsu"/>
</dbReference>
<dbReference type="Gene3D" id="1.10.520.20">
    <property type="entry name" value="N-terminal domain of the delta subunit of the F1F0-ATP synthase"/>
    <property type="match status" value="1"/>
</dbReference>
<gene>
    <name evidence="7" type="primary">atpH</name>
    <name evidence="8" type="ORF">HYS17_04575</name>
</gene>
<proteinExistence type="inferred from homology"/>
<keyword evidence="7" id="KW-1003">Cell membrane</keyword>
<protein>
    <recommendedName>
        <fullName evidence="7">ATP synthase subunit delta</fullName>
    </recommendedName>
    <alternativeName>
        <fullName evidence="7">ATP synthase F(1) sector subunit delta</fullName>
    </alternativeName>
    <alternativeName>
        <fullName evidence="7">F-type ATPase subunit delta</fullName>
        <shortName evidence="7">F-ATPase subunit delta</shortName>
    </alternativeName>
</protein>
<dbReference type="PANTHER" id="PTHR11910">
    <property type="entry name" value="ATP SYNTHASE DELTA CHAIN"/>
    <property type="match status" value="1"/>
</dbReference>
<dbReference type="InterPro" id="IPR026015">
    <property type="entry name" value="ATP_synth_OSCP/delta_N_sf"/>
</dbReference>
<organism evidence="8 9">
    <name type="scientific">Micavibrio aeruginosavorus</name>
    <dbReference type="NCBI Taxonomy" id="349221"/>
    <lineage>
        <taxon>Bacteria</taxon>
        <taxon>Pseudomonadati</taxon>
        <taxon>Bdellovibrionota</taxon>
        <taxon>Bdellovibrionia</taxon>
        <taxon>Bdellovibrionales</taxon>
        <taxon>Pseudobdellovibrionaceae</taxon>
        <taxon>Micavibrio</taxon>
    </lineage>
</organism>
<dbReference type="NCBIfam" id="NF004406">
    <property type="entry name" value="PRK05758.3-2"/>
    <property type="match status" value="1"/>
</dbReference>
<dbReference type="HAMAP" id="MF_01416">
    <property type="entry name" value="ATP_synth_delta_bact"/>
    <property type="match status" value="1"/>
</dbReference>
<keyword evidence="4 7" id="KW-0406">Ion transport</keyword>
<evidence type="ECO:0000256" key="1">
    <source>
        <dbReference type="ARBA" id="ARBA00004370"/>
    </source>
</evidence>
<dbReference type="GO" id="GO:0046933">
    <property type="term" value="F:proton-transporting ATP synthase activity, rotational mechanism"/>
    <property type="evidence" value="ECO:0007669"/>
    <property type="project" value="UniProtKB-UniRule"/>
</dbReference>
<evidence type="ECO:0000313" key="9">
    <source>
        <dbReference type="Proteomes" id="UP000595362"/>
    </source>
</evidence>
<dbReference type="EMBL" id="CP066681">
    <property type="protein sequence ID" value="QQG37044.1"/>
    <property type="molecule type" value="Genomic_DNA"/>
</dbReference>
<evidence type="ECO:0000256" key="4">
    <source>
        <dbReference type="ARBA" id="ARBA00023065"/>
    </source>
</evidence>
<keyword evidence="5 7" id="KW-0472">Membrane</keyword>
<evidence type="ECO:0000313" key="8">
    <source>
        <dbReference type="EMBL" id="QQG37044.1"/>
    </source>
</evidence>
<comment type="similarity">
    <text evidence="7">Belongs to the ATPase delta chain family.</text>
</comment>
<comment type="subcellular location">
    <subcellularLocation>
        <location evidence="7">Cell membrane</location>
        <topology evidence="7">Peripheral membrane protein</topology>
    </subcellularLocation>
    <subcellularLocation>
        <location evidence="1">Membrane</location>
    </subcellularLocation>
</comment>
<reference evidence="8 9" key="1">
    <citation type="submission" date="2020-07" db="EMBL/GenBank/DDBJ databases">
        <title>Huge and variable diversity of episymbiotic CPR bacteria and DPANN archaea in groundwater ecosystems.</title>
        <authorList>
            <person name="He C.Y."/>
            <person name="Keren R."/>
            <person name="Whittaker M."/>
            <person name="Farag I.F."/>
            <person name="Doudna J."/>
            <person name="Cate J.H.D."/>
            <person name="Banfield J.F."/>
        </authorList>
    </citation>
    <scope>NUCLEOTIDE SEQUENCE [LARGE SCALE GENOMIC DNA]</scope>
    <source>
        <strain evidence="8">NC_groundwater_70_Ag_B-0.1um_54_66</strain>
    </source>
</reference>
<dbReference type="GO" id="GO:0005886">
    <property type="term" value="C:plasma membrane"/>
    <property type="evidence" value="ECO:0007669"/>
    <property type="project" value="UniProtKB-SubCell"/>
</dbReference>
<accession>A0A7T5R420</accession>
<dbReference type="AlphaFoldDB" id="A0A7T5R420"/>
<dbReference type="PRINTS" id="PR00125">
    <property type="entry name" value="ATPASEDELTA"/>
</dbReference>
<comment type="function">
    <text evidence="7">This protein is part of the stalk that links CF(0) to CF(1). It either transmits conformational changes from CF(0) to CF(1) or is implicated in proton conduction.</text>
</comment>
<keyword evidence="7" id="KW-0139">CF(1)</keyword>
<comment type="function">
    <text evidence="7">F(1)F(0) ATP synthase produces ATP from ADP in the presence of a proton or sodium gradient. F-type ATPases consist of two structural domains, F(1) containing the extramembraneous catalytic core and F(0) containing the membrane proton channel, linked together by a central stalk and a peripheral stalk. During catalysis, ATP synthesis in the catalytic domain of F(1) is coupled via a rotary mechanism of the central stalk subunits to proton translocation.</text>
</comment>
<evidence type="ECO:0000256" key="3">
    <source>
        <dbReference type="ARBA" id="ARBA00022781"/>
    </source>
</evidence>
<evidence type="ECO:0000256" key="7">
    <source>
        <dbReference type="HAMAP-Rule" id="MF_01416"/>
    </source>
</evidence>
<dbReference type="NCBIfam" id="NF004402">
    <property type="entry name" value="PRK05758.2-2"/>
    <property type="match status" value="1"/>
</dbReference>
<evidence type="ECO:0000256" key="6">
    <source>
        <dbReference type="ARBA" id="ARBA00023310"/>
    </source>
</evidence>
<evidence type="ECO:0000256" key="5">
    <source>
        <dbReference type="ARBA" id="ARBA00023136"/>
    </source>
</evidence>
<keyword evidence="2 7" id="KW-0813">Transport</keyword>
<keyword evidence="3 7" id="KW-0375">Hydrogen ion transport</keyword>
<dbReference type="SUPFAM" id="SSF47928">
    <property type="entry name" value="N-terminal domain of the delta subunit of the F1F0-ATP synthase"/>
    <property type="match status" value="1"/>
</dbReference>